<dbReference type="EMBL" id="CP000230">
    <property type="protein sequence ID" value="ABC23533.1"/>
    <property type="molecule type" value="Genomic_DNA"/>
</dbReference>
<dbReference type="RefSeq" id="WP_011390546.1">
    <property type="nucleotide sequence ID" value="NC_007643.1"/>
</dbReference>
<name>Q2RQR2_RHORT</name>
<dbReference type="InterPro" id="IPR055259">
    <property type="entry name" value="YkvP/CgeB_Glyco_trans-like"/>
</dbReference>
<dbReference type="Pfam" id="PF13489">
    <property type="entry name" value="Methyltransf_23"/>
    <property type="match status" value="1"/>
</dbReference>
<organism evidence="2 3">
    <name type="scientific">Rhodospirillum rubrum (strain ATCC 11170 / ATH 1.1.1 / DSM 467 / LMG 4362 / NCIMB 8255 / S1)</name>
    <dbReference type="NCBI Taxonomy" id="269796"/>
    <lineage>
        <taxon>Bacteria</taxon>
        <taxon>Pseudomonadati</taxon>
        <taxon>Pseudomonadota</taxon>
        <taxon>Alphaproteobacteria</taxon>
        <taxon>Rhodospirillales</taxon>
        <taxon>Rhodospirillaceae</taxon>
        <taxon>Rhodospirillum</taxon>
    </lineage>
</organism>
<evidence type="ECO:0000313" key="2">
    <source>
        <dbReference type="EMBL" id="ABC23533.1"/>
    </source>
</evidence>
<sequence length="868" mass="94545">MTTDQPGFRRAWRRRLREGDAADPPLVIFVVTSTRSDRLAGDWFTALELGRALEKRFCWRWRCIARDSAPTQLAEADIVVHMLHDVDIRTFRPPKPGALVVGWMRNWFNLWPSVSWIDDFDLLLASSERARAFVSAATALPCGLLRIATDPERFAQGHPDPALASEVLFTGSYWGTQRGLAQSARPADWPGRFAIYGKNWEEVAGMGAHGRGPLPYERLPDAYASTTLVLDDANAVTAPWGSVNSRVFDALAAGRLVLSNGALGAQEIFGDALPCFSGAEELTALVRSYLTDEAARQAKVATLRAMVLAGHTYAHRAEEFRAQIAALVGGLRLSIKTDREPGHPDRPESDAALQNDGQIRALSRALKTRGHMVRVDALAQWTRAAGRLDDAALIVRGEARFPYDLGIPLLIWACSHPTRVSPDEAAPALAVFEPGWADQDPSLPGALSVPLLAPVPLPPLPRPATPPSVPSVVYVGSAPRDPALRAASIVALALEAKLPFGVYGQGWHDIVPPTQLFDGVLSDDMVRLLFGYARVVLIDPLEDAALRCLPPPRFLDAIQAGAVPVCRAETARNCPGDWLRAMEIAESADELHRLVRRLATNPGYHAQRLAVLSDLLDPTPADAFAARIEDSVRRAWTTLADTEPPAPPVCPLCGGIAFGSGPGGLAPLPPRDQPVRCLSCGALERHRGLRQMWTILAEAGLCAGRALQFSPEASVKPQWFTTFEVSVFGGDNHLDLQAIDRPNGAYEWVLCNHVIEHVADDGLALAELLRILAPGGVIELTVPDPFSQRLTEDWGFPREDLHGHYRLYGRDLLERLFRRTGPLPVFPATARDPLTGREDLVLFLAREPQALAPLAALLPRSELALTGL</sequence>
<dbReference type="HOGENOM" id="CLU_330344_0_0_5"/>
<reference evidence="2 3" key="1">
    <citation type="journal article" date="2011" name="Stand. Genomic Sci.">
        <title>Complete genome sequence of Rhodospirillum rubrum type strain (S1).</title>
        <authorList>
            <person name="Munk A.C."/>
            <person name="Copeland A."/>
            <person name="Lucas S."/>
            <person name="Lapidus A."/>
            <person name="Del Rio T.G."/>
            <person name="Barry K."/>
            <person name="Detter J.C."/>
            <person name="Hammon N."/>
            <person name="Israni S."/>
            <person name="Pitluck S."/>
            <person name="Brettin T."/>
            <person name="Bruce D."/>
            <person name="Han C."/>
            <person name="Tapia R."/>
            <person name="Gilna P."/>
            <person name="Schmutz J."/>
            <person name="Larimer F."/>
            <person name="Land M."/>
            <person name="Kyrpides N.C."/>
            <person name="Mavromatis K."/>
            <person name="Richardson P."/>
            <person name="Rohde M."/>
            <person name="Goker M."/>
            <person name="Klenk H.P."/>
            <person name="Zhang Y."/>
            <person name="Roberts G.P."/>
            <person name="Reslewic S."/>
            <person name="Schwartz D.C."/>
        </authorList>
    </citation>
    <scope>NUCLEOTIDE SEQUENCE [LARGE SCALE GENOMIC DNA]</scope>
    <source>
        <strain evidence="3">ATCC 11170 / ATH 1.1.1 / DSM 467 / LMG 4362 / NCIMB 8255 / S1</strain>
    </source>
</reference>
<dbReference type="AlphaFoldDB" id="Q2RQR2"/>
<dbReference type="Pfam" id="PF13524">
    <property type="entry name" value="Glyco_trans_1_2"/>
    <property type="match status" value="1"/>
</dbReference>
<dbReference type="InterPro" id="IPR029063">
    <property type="entry name" value="SAM-dependent_MTases_sf"/>
</dbReference>
<dbReference type="eggNOG" id="COG2226">
    <property type="taxonomic scope" value="Bacteria"/>
</dbReference>
<dbReference type="PATRIC" id="fig|269796.9.peg.2844"/>
<protein>
    <recommendedName>
        <fullName evidence="1">Spore protein YkvP/CgeB glycosyl transferase-like domain-containing protein</fullName>
    </recommendedName>
</protein>
<dbReference type="Proteomes" id="UP000001929">
    <property type="component" value="Chromosome"/>
</dbReference>
<dbReference type="STRING" id="269796.Rru_A2736"/>
<dbReference type="Gene3D" id="3.40.50.150">
    <property type="entry name" value="Vaccinia Virus protein VP39"/>
    <property type="match status" value="1"/>
</dbReference>
<accession>Q2RQR2</accession>
<evidence type="ECO:0000259" key="1">
    <source>
        <dbReference type="Pfam" id="PF13524"/>
    </source>
</evidence>
<gene>
    <name evidence="2" type="ordered locus">Rru_A2736</name>
</gene>
<evidence type="ECO:0000313" key="3">
    <source>
        <dbReference type="Proteomes" id="UP000001929"/>
    </source>
</evidence>
<feature type="domain" description="Spore protein YkvP/CgeB glycosyl transferase-like" evidence="1">
    <location>
        <begin position="191"/>
        <end position="320"/>
    </location>
</feature>
<dbReference type="eggNOG" id="COG4641">
    <property type="taxonomic scope" value="Bacteria"/>
</dbReference>
<dbReference type="EnsemblBacteria" id="ABC23533">
    <property type="protein sequence ID" value="ABC23533"/>
    <property type="gene ID" value="Rru_A2736"/>
</dbReference>
<dbReference type="KEGG" id="rru:Rru_A2736"/>
<dbReference type="SUPFAM" id="SSF53335">
    <property type="entry name" value="S-adenosyl-L-methionine-dependent methyltransferases"/>
    <property type="match status" value="1"/>
</dbReference>
<keyword evidence="3" id="KW-1185">Reference proteome</keyword>
<proteinExistence type="predicted"/>